<organism evidence="1 2">
    <name type="scientific">Hazenella coriacea</name>
    <dbReference type="NCBI Taxonomy" id="1179467"/>
    <lineage>
        <taxon>Bacteria</taxon>
        <taxon>Bacillati</taxon>
        <taxon>Bacillota</taxon>
        <taxon>Bacilli</taxon>
        <taxon>Bacillales</taxon>
        <taxon>Thermoactinomycetaceae</taxon>
        <taxon>Hazenella</taxon>
    </lineage>
</organism>
<dbReference type="RefSeq" id="WP_131924445.1">
    <property type="nucleotide sequence ID" value="NZ_SMAG01000003.1"/>
</dbReference>
<keyword evidence="2" id="KW-1185">Reference proteome</keyword>
<accession>A0A4R3L5X7</accession>
<dbReference type="AlphaFoldDB" id="A0A4R3L5X7"/>
<dbReference type="EMBL" id="SMAG01000003">
    <property type="protein sequence ID" value="TCS95093.1"/>
    <property type="molecule type" value="Genomic_DNA"/>
</dbReference>
<dbReference type="OrthoDB" id="2381628at2"/>
<sequence length="126" mass="14534">MSFFIPFKNFAGELLISQRRGNLRYTLTTKELVFQKPHTSYHIFLSDVIGLIPIQPHSMIPCSSHGDPWVAPNFYSQIYKISAQKLQIINRQGLHTLEDTDLLLPLNQRLIYQIQQCADFTLLTSV</sequence>
<evidence type="ECO:0000313" key="2">
    <source>
        <dbReference type="Proteomes" id="UP000294937"/>
    </source>
</evidence>
<evidence type="ECO:0000313" key="1">
    <source>
        <dbReference type="EMBL" id="TCS95093.1"/>
    </source>
</evidence>
<comment type="caution">
    <text evidence="1">The sequence shown here is derived from an EMBL/GenBank/DDBJ whole genome shotgun (WGS) entry which is preliminary data.</text>
</comment>
<reference evidence="1 2" key="1">
    <citation type="submission" date="2019-03" db="EMBL/GenBank/DDBJ databases">
        <title>Genomic Encyclopedia of Type Strains, Phase IV (KMG-IV): sequencing the most valuable type-strain genomes for metagenomic binning, comparative biology and taxonomic classification.</title>
        <authorList>
            <person name="Goeker M."/>
        </authorList>
    </citation>
    <scope>NUCLEOTIDE SEQUENCE [LARGE SCALE GENOMIC DNA]</scope>
    <source>
        <strain evidence="1 2">DSM 45707</strain>
    </source>
</reference>
<dbReference type="Proteomes" id="UP000294937">
    <property type="component" value="Unassembled WGS sequence"/>
</dbReference>
<protein>
    <submittedName>
        <fullName evidence="1">Uncharacterized protein</fullName>
    </submittedName>
</protein>
<proteinExistence type="predicted"/>
<name>A0A4R3L5X7_9BACL</name>
<gene>
    <name evidence="1" type="ORF">EDD58_103519</name>
</gene>